<dbReference type="Pfam" id="PF08922">
    <property type="entry name" value="DUF1905"/>
    <property type="match status" value="1"/>
</dbReference>
<protein>
    <submittedName>
        <fullName evidence="1">Bacteriocin resistance YdeI/OmpD-like protein</fullName>
    </submittedName>
</protein>
<reference evidence="1 2" key="1">
    <citation type="submission" date="2017-12" db="EMBL/GenBank/DDBJ databases">
        <title>Genomic Encyclopedia of Type Strains, Phase III (KMG-III): the genomes of soil and plant-associated and newly described type strains.</title>
        <authorList>
            <person name="Whitman W."/>
        </authorList>
    </citation>
    <scope>NUCLEOTIDE SEQUENCE [LARGE SCALE GENOMIC DNA]</scope>
    <source>
        <strain evidence="1 2">LP43</strain>
    </source>
</reference>
<dbReference type="AlphaFoldDB" id="A0A2N3UD26"/>
<keyword evidence="2" id="KW-1185">Reference proteome</keyword>
<dbReference type="InterPro" id="IPR015018">
    <property type="entry name" value="DUF1905"/>
</dbReference>
<dbReference type="SUPFAM" id="SSF141694">
    <property type="entry name" value="AF2212/PG0164-like"/>
    <property type="match status" value="1"/>
</dbReference>
<dbReference type="EMBL" id="PJMU01000002">
    <property type="protein sequence ID" value="PKV67245.1"/>
    <property type="molecule type" value="Genomic_DNA"/>
</dbReference>
<comment type="caution">
    <text evidence="1">The sequence shown here is derived from an EMBL/GenBank/DDBJ whole genome shotgun (WGS) entry which is preliminary data.</text>
</comment>
<dbReference type="RefSeq" id="WP_101444502.1">
    <property type="nucleotide sequence ID" value="NZ_PJMU01000002.1"/>
</dbReference>
<name>A0A2N3UD26_9BACT</name>
<dbReference type="InterPro" id="IPR037079">
    <property type="entry name" value="AF2212/PG0164-like_sf"/>
</dbReference>
<dbReference type="Pfam" id="PF13376">
    <property type="entry name" value="OmdA"/>
    <property type="match status" value="1"/>
</dbReference>
<gene>
    <name evidence="1" type="ORF">BD749_2386</name>
</gene>
<dbReference type="Gene3D" id="2.40.30.100">
    <property type="entry name" value="AF2212/PG0164-like"/>
    <property type="match status" value="1"/>
</dbReference>
<dbReference type="OrthoDB" id="8246703at2"/>
<dbReference type="Proteomes" id="UP000233782">
    <property type="component" value="Unassembled WGS sequence"/>
</dbReference>
<evidence type="ECO:0000313" key="2">
    <source>
        <dbReference type="Proteomes" id="UP000233782"/>
    </source>
</evidence>
<organism evidence="1 2">
    <name type="scientific">Pontibacter ramchanderi</name>
    <dbReference type="NCBI Taxonomy" id="1179743"/>
    <lineage>
        <taxon>Bacteria</taxon>
        <taxon>Pseudomonadati</taxon>
        <taxon>Bacteroidota</taxon>
        <taxon>Cytophagia</taxon>
        <taxon>Cytophagales</taxon>
        <taxon>Hymenobacteraceae</taxon>
        <taxon>Pontibacter</taxon>
    </lineage>
</organism>
<accession>A0A2N3UD26</accession>
<sequence>MPHPLTNKLYLLEKFPGNGGWTYAAIPEILPDKHAYFNLVRVRGSIDGFQIKGFNLMPKGDGQLFLPVKAEIRKKIKKEAGDWVQVTLYADNTPQEASEELLLCLQDEPAAYQNFLKCTDSEQKAIVDWIYTAKNDEIKVERIVQTIQKLLRN</sequence>
<evidence type="ECO:0000313" key="1">
    <source>
        <dbReference type="EMBL" id="PKV67245.1"/>
    </source>
</evidence>
<proteinExistence type="predicted"/>